<dbReference type="CDD" id="cd16894">
    <property type="entry name" value="MltD-like"/>
    <property type="match status" value="1"/>
</dbReference>
<dbReference type="SUPFAM" id="SSF53955">
    <property type="entry name" value="Lysozyme-like"/>
    <property type="match status" value="1"/>
</dbReference>
<reference evidence="4 5" key="1">
    <citation type="journal article" date="2017" name="Front. Microbiol.">
        <title>Comparative Genomic Analysis of the Class Epsilonproteobacteria and Proposed Reclassification to Epsilonbacteraeota (phyl. nov.).</title>
        <authorList>
            <person name="Waite D.W."/>
            <person name="Vanwonterghem I."/>
            <person name="Rinke C."/>
            <person name="Parks D.H."/>
            <person name="Zhang Y."/>
            <person name="Takai K."/>
            <person name="Sievert S.M."/>
            <person name="Simon J."/>
            <person name="Campbell B.J."/>
            <person name="Hanson T.E."/>
            <person name="Woyke T."/>
            <person name="Klotz M.G."/>
            <person name="Hugenholtz P."/>
        </authorList>
    </citation>
    <scope>NUCLEOTIDE SEQUENCE [LARGE SCALE GENOMIC DNA]</scope>
    <source>
        <strain evidence="4">UBA12443</strain>
    </source>
</reference>
<dbReference type="Gene3D" id="1.10.530.10">
    <property type="match status" value="1"/>
</dbReference>
<dbReference type="Pfam" id="PF01464">
    <property type="entry name" value="SLT"/>
    <property type="match status" value="1"/>
</dbReference>
<dbReference type="PANTHER" id="PTHR37423">
    <property type="entry name" value="SOLUBLE LYTIC MUREIN TRANSGLYCOSYLASE-RELATED"/>
    <property type="match status" value="1"/>
</dbReference>
<dbReference type="PANTHER" id="PTHR37423:SF2">
    <property type="entry name" value="MEMBRANE-BOUND LYTIC MUREIN TRANSGLYCOSYLASE C"/>
    <property type="match status" value="1"/>
</dbReference>
<name>A0A2D3WGM7_9BACT</name>
<dbReference type="RefSeq" id="WP_303662700.1">
    <property type="nucleotide sequence ID" value="NZ_DLUI01000001.1"/>
</dbReference>
<feature type="signal peptide" evidence="2">
    <location>
        <begin position="1"/>
        <end position="16"/>
    </location>
</feature>
<proteinExistence type="inferred from homology"/>
<keyword evidence="2" id="KW-0732">Signal</keyword>
<evidence type="ECO:0000256" key="2">
    <source>
        <dbReference type="SAM" id="SignalP"/>
    </source>
</evidence>
<feature type="chain" id="PRO_5013857795" evidence="2">
    <location>
        <begin position="17"/>
        <end position="324"/>
    </location>
</feature>
<dbReference type="AlphaFoldDB" id="A0A2D3WGM7"/>
<sequence>MKYLFALLLIPLGLFASGFDPHDQKKIEVLSHFDIPASYLKDPYLHDMYAQKKRESILQGFADSSENADVFIPMLTSLIAQSDLPSEFLFVTLVESQLHGSATSRRGAAGLWQFMESTGKLHGLRVNQFVDERRDHIKSTRAAITYLSGLKKQFGKWYLALIAYNCGDGRLKRAIAKAGTSDIHVLTDPKRGLLPPESRKYIRKVIALSLLATDELFLSKIQFDTSLESAQENPIATVYLPEGENIDRIAAVLEMPKNNLVRLNTHLKKGVTPPNEQSYPVYIPKEKLDDFRQKYRTKGLRGYFVMHKIKSGESLEQLSKRYNV</sequence>
<evidence type="ECO:0000259" key="3">
    <source>
        <dbReference type="Pfam" id="PF01464"/>
    </source>
</evidence>
<comment type="caution">
    <text evidence="4">The sequence shown here is derived from an EMBL/GenBank/DDBJ whole genome shotgun (WGS) entry which is preliminary data.</text>
</comment>
<dbReference type="InterPro" id="IPR023346">
    <property type="entry name" value="Lysozyme-like_dom_sf"/>
</dbReference>
<dbReference type="InterPro" id="IPR008258">
    <property type="entry name" value="Transglycosylase_SLT_dom_1"/>
</dbReference>
<comment type="similarity">
    <text evidence="1">Belongs to the transglycosylase Slt family.</text>
</comment>
<evidence type="ECO:0000256" key="1">
    <source>
        <dbReference type="ARBA" id="ARBA00007734"/>
    </source>
</evidence>
<gene>
    <name evidence="4" type="ORF">CFH83_00005</name>
</gene>
<dbReference type="Proteomes" id="UP000228859">
    <property type="component" value="Unassembled WGS sequence"/>
</dbReference>
<feature type="domain" description="Transglycosylase SLT" evidence="3">
    <location>
        <begin position="84"/>
        <end position="183"/>
    </location>
</feature>
<protein>
    <submittedName>
        <fullName evidence="4">Lytic transglycosylase</fullName>
    </submittedName>
</protein>
<evidence type="ECO:0000313" key="4">
    <source>
        <dbReference type="EMBL" id="DAB39568.1"/>
    </source>
</evidence>
<evidence type="ECO:0000313" key="5">
    <source>
        <dbReference type="Proteomes" id="UP000228859"/>
    </source>
</evidence>
<dbReference type="EMBL" id="DLUI01000001">
    <property type="protein sequence ID" value="DAB39568.1"/>
    <property type="molecule type" value="Genomic_DNA"/>
</dbReference>
<feature type="non-terminal residue" evidence="4">
    <location>
        <position position="324"/>
    </location>
</feature>
<accession>A0A2D3WGM7</accession>
<organism evidence="4 5">
    <name type="scientific">Sulfuricurvum kujiense</name>
    <dbReference type="NCBI Taxonomy" id="148813"/>
    <lineage>
        <taxon>Bacteria</taxon>
        <taxon>Pseudomonadati</taxon>
        <taxon>Campylobacterota</taxon>
        <taxon>Epsilonproteobacteria</taxon>
        <taxon>Campylobacterales</taxon>
        <taxon>Sulfurimonadaceae</taxon>
        <taxon>Sulfuricurvum</taxon>
    </lineage>
</organism>